<comment type="caution">
    <text evidence="1">The sequence shown here is derived from an EMBL/GenBank/DDBJ whole genome shotgun (WGS) entry which is preliminary data.</text>
</comment>
<evidence type="ECO:0000313" key="1">
    <source>
        <dbReference type="EMBL" id="GFS16231.1"/>
    </source>
</evidence>
<dbReference type="EMBL" id="BMAT01006602">
    <property type="protein sequence ID" value="GFS16231.1"/>
    <property type="molecule type" value="Genomic_DNA"/>
</dbReference>
<protein>
    <recommendedName>
        <fullName evidence="3">Secreted protein</fullName>
    </recommendedName>
</protein>
<evidence type="ECO:0008006" key="3">
    <source>
        <dbReference type="Google" id="ProtNLM"/>
    </source>
</evidence>
<sequence length="105" mass="11243">MWCGGLSAVVGSRSPGFDSCFGSSKFSPLERLFTLLSSPQSGATGYRHGHYESTLCSILGTRSCETSYSAPKQCESSSFSISSAMLSYSSFSMMLESATSSRCRE</sequence>
<accession>A0AAV4J1Q5</accession>
<proteinExistence type="predicted"/>
<keyword evidence="2" id="KW-1185">Reference proteome</keyword>
<evidence type="ECO:0000313" key="2">
    <source>
        <dbReference type="Proteomes" id="UP000762676"/>
    </source>
</evidence>
<gene>
    <name evidence="1" type="ORF">ElyMa_003209100</name>
</gene>
<reference evidence="1 2" key="1">
    <citation type="journal article" date="2021" name="Elife">
        <title>Chloroplast acquisition without the gene transfer in kleptoplastic sea slugs, Plakobranchus ocellatus.</title>
        <authorList>
            <person name="Maeda T."/>
            <person name="Takahashi S."/>
            <person name="Yoshida T."/>
            <person name="Shimamura S."/>
            <person name="Takaki Y."/>
            <person name="Nagai Y."/>
            <person name="Toyoda A."/>
            <person name="Suzuki Y."/>
            <person name="Arimoto A."/>
            <person name="Ishii H."/>
            <person name="Satoh N."/>
            <person name="Nishiyama T."/>
            <person name="Hasebe M."/>
            <person name="Maruyama T."/>
            <person name="Minagawa J."/>
            <person name="Obokata J."/>
            <person name="Shigenobu S."/>
        </authorList>
    </citation>
    <scope>NUCLEOTIDE SEQUENCE [LARGE SCALE GENOMIC DNA]</scope>
</reference>
<dbReference type="Proteomes" id="UP000762676">
    <property type="component" value="Unassembled WGS sequence"/>
</dbReference>
<dbReference type="AlphaFoldDB" id="A0AAV4J1Q5"/>
<organism evidence="1 2">
    <name type="scientific">Elysia marginata</name>
    <dbReference type="NCBI Taxonomy" id="1093978"/>
    <lineage>
        <taxon>Eukaryota</taxon>
        <taxon>Metazoa</taxon>
        <taxon>Spiralia</taxon>
        <taxon>Lophotrochozoa</taxon>
        <taxon>Mollusca</taxon>
        <taxon>Gastropoda</taxon>
        <taxon>Heterobranchia</taxon>
        <taxon>Euthyneura</taxon>
        <taxon>Panpulmonata</taxon>
        <taxon>Sacoglossa</taxon>
        <taxon>Placobranchoidea</taxon>
        <taxon>Plakobranchidae</taxon>
        <taxon>Elysia</taxon>
    </lineage>
</organism>
<name>A0AAV4J1Q5_9GAST</name>